<feature type="region of interest" description="Disordered" evidence="1">
    <location>
        <begin position="270"/>
        <end position="373"/>
    </location>
</feature>
<feature type="domain" description="CFA20" evidence="2">
    <location>
        <begin position="49"/>
        <end position="252"/>
    </location>
</feature>
<protein>
    <recommendedName>
        <fullName evidence="2">CFA20 domain-containing protein</fullName>
    </recommendedName>
</protein>
<dbReference type="EMBL" id="KZ288307">
    <property type="protein sequence ID" value="PBC28759.1"/>
    <property type="molecule type" value="Genomic_DNA"/>
</dbReference>
<dbReference type="OrthoDB" id="7486196at2759"/>
<sequence>MMQMFAIDSVRIDRVFSFGIPQETLIVPDLLNKNERRHINELLRRRSIMFRNKYQHGLMSILYSCGSSPLELWDMHVKNGYIRRVTDDEVKSLALELAGTNVTTTYIYCPRGNRKASLGIKLPFLIMIIKNMKKYFTFEITILDDKDMHRRFRMSNFQSTTRVRPFCTSMPIGLSGGWNQIQFNLSDFTRRAYGTNYMETTRVQIHANCRIRRIYFADSDVFLMTYFFILMKSKRENILYSEDELPEDFKLFLPIHRKKCIRERDVKEIEKKEPPEEIEIEEPPPFEGVPEEEREEEEEPEELPEELVEEIPPEIEPREIREEDEEEEAIEPEFEAEEEVEEEIEAEIGPTAYVTEEETEAEEPGDEEEYAVP</sequence>
<feature type="compositionally biased region" description="Acidic residues" evidence="1">
    <location>
        <begin position="276"/>
        <end position="313"/>
    </location>
</feature>
<name>A0A2A3EC34_APICC</name>
<accession>A0A2A3EC34</accession>
<dbReference type="AlphaFoldDB" id="A0A2A3EC34"/>
<feature type="compositionally biased region" description="Acidic residues" evidence="1">
    <location>
        <begin position="355"/>
        <end position="373"/>
    </location>
</feature>
<evidence type="ECO:0000256" key="1">
    <source>
        <dbReference type="SAM" id="MobiDB-lite"/>
    </source>
</evidence>
<keyword evidence="4" id="KW-1185">Reference proteome</keyword>
<evidence type="ECO:0000259" key="2">
    <source>
        <dbReference type="Pfam" id="PF05018"/>
    </source>
</evidence>
<feature type="compositionally biased region" description="Acidic residues" evidence="1">
    <location>
        <begin position="322"/>
        <end position="346"/>
    </location>
</feature>
<proteinExistence type="predicted"/>
<dbReference type="InterPro" id="IPR040441">
    <property type="entry name" value="CFA20/CFAP20DC"/>
</dbReference>
<dbReference type="InterPro" id="IPR007714">
    <property type="entry name" value="CFA20_dom"/>
</dbReference>
<organism evidence="3 4">
    <name type="scientific">Apis cerana cerana</name>
    <name type="common">Oriental honeybee</name>
    <dbReference type="NCBI Taxonomy" id="94128"/>
    <lineage>
        <taxon>Eukaryota</taxon>
        <taxon>Metazoa</taxon>
        <taxon>Ecdysozoa</taxon>
        <taxon>Arthropoda</taxon>
        <taxon>Hexapoda</taxon>
        <taxon>Insecta</taxon>
        <taxon>Pterygota</taxon>
        <taxon>Neoptera</taxon>
        <taxon>Endopterygota</taxon>
        <taxon>Hymenoptera</taxon>
        <taxon>Apocrita</taxon>
        <taxon>Aculeata</taxon>
        <taxon>Apoidea</taxon>
        <taxon>Anthophila</taxon>
        <taxon>Apidae</taxon>
        <taxon>Apis</taxon>
    </lineage>
</organism>
<dbReference type="PANTHER" id="PTHR12458">
    <property type="entry name" value="ORF PROTEIN"/>
    <property type="match status" value="1"/>
</dbReference>
<evidence type="ECO:0000313" key="3">
    <source>
        <dbReference type="EMBL" id="PBC28759.1"/>
    </source>
</evidence>
<dbReference type="Pfam" id="PF05018">
    <property type="entry name" value="CFA20_dom"/>
    <property type="match status" value="1"/>
</dbReference>
<reference evidence="3 4" key="1">
    <citation type="submission" date="2014-07" db="EMBL/GenBank/DDBJ databases">
        <title>Genomic and transcriptomic analysis on Apis cerana provide comprehensive insights into honey bee biology.</title>
        <authorList>
            <person name="Diao Q."/>
            <person name="Sun L."/>
            <person name="Zheng H."/>
            <person name="Zheng H."/>
            <person name="Xu S."/>
            <person name="Wang S."/>
            <person name="Zeng Z."/>
            <person name="Hu F."/>
            <person name="Su S."/>
            <person name="Wu J."/>
        </authorList>
    </citation>
    <scope>NUCLEOTIDE SEQUENCE [LARGE SCALE GENOMIC DNA]</scope>
    <source>
        <tissue evidence="3">Pupae without intestine</tissue>
    </source>
</reference>
<dbReference type="STRING" id="94128.A0A2A3EC34"/>
<dbReference type="Proteomes" id="UP000242457">
    <property type="component" value="Unassembled WGS sequence"/>
</dbReference>
<evidence type="ECO:0000313" key="4">
    <source>
        <dbReference type="Proteomes" id="UP000242457"/>
    </source>
</evidence>
<gene>
    <name evidence="3" type="ORF">APICC_03600</name>
</gene>